<proteinExistence type="predicted"/>
<keyword evidence="1" id="KW-0732">Signal</keyword>
<evidence type="ECO:0008006" key="4">
    <source>
        <dbReference type="Google" id="ProtNLM"/>
    </source>
</evidence>
<evidence type="ECO:0000313" key="2">
    <source>
        <dbReference type="EMBL" id="MBL3658064.1"/>
    </source>
</evidence>
<dbReference type="InterPro" id="IPR046230">
    <property type="entry name" value="DUF6263"/>
</dbReference>
<dbReference type="Proteomes" id="UP000659388">
    <property type="component" value="Unassembled WGS sequence"/>
</dbReference>
<reference evidence="2" key="1">
    <citation type="submission" date="2021-01" db="EMBL/GenBank/DDBJ databases">
        <title>Fulvivirga kasyanovii gen. nov., sp nov., a novel member of the phylum Bacteroidetes isolated from seawater in a mussel farm.</title>
        <authorList>
            <person name="Zhao L.-H."/>
            <person name="Wang Z.-J."/>
        </authorList>
    </citation>
    <scope>NUCLEOTIDE SEQUENCE</scope>
    <source>
        <strain evidence="2">2943</strain>
    </source>
</reference>
<feature type="chain" id="PRO_5037036953" description="DUF4412 domain-containing protein" evidence="1">
    <location>
        <begin position="23"/>
        <end position="296"/>
    </location>
</feature>
<feature type="signal peptide" evidence="1">
    <location>
        <begin position="1"/>
        <end position="22"/>
    </location>
</feature>
<accession>A0A937FBD3</accession>
<sequence length="296" mass="32963">MKINRILLLSFCFISISSFAQKANIALNLKKGKEYKQHSVYAMKINQNMGGQQVDMDINLDNKMSFLVTDIQNNVFSMDVKYESMTMEMKMPQMDMTYSSENGEDADMMSQVLASMKGKAFNIKMDKTGHIKEVSNMDNVFSAVDGFDQIPAEQKDQIKDQLKKSFGEESLTNSMESLFAIFPTKKVAPGDTWNVTSEVETMMELSLNGTYKYEKATGEDYIISGNTKIKSGSEPTNVNGMQMTYDMSGTMLSDIKVNKKSGWISEANLTQELSGTASAGGMQIPMSTKSTIKITD</sequence>
<gene>
    <name evidence="2" type="ORF">JL102_18075</name>
</gene>
<dbReference type="AlphaFoldDB" id="A0A937FBD3"/>
<comment type="caution">
    <text evidence="2">The sequence shown here is derived from an EMBL/GenBank/DDBJ whole genome shotgun (WGS) entry which is preliminary data.</text>
</comment>
<name>A0A937FBD3_9BACT</name>
<dbReference type="Pfam" id="PF19777">
    <property type="entry name" value="DUF6263"/>
    <property type="match status" value="1"/>
</dbReference>
<dbReference type="EMBL" id="JAESIY010000010">
    <property type="protein sequence ID" value="MBL3658064.1"/>
    <property type="molecule type" value="Genomic_DNA"/>
</dbReference>
<dbReference type="RefSeq" id="WP_202245856.1">
    <property type="nucleotide sequence ID" value="NZ_JAESIY010000010.1"/>
</dbReference>
<evidence type="ECO:0000256" key="1">
    <source>
        <dbReference type="SAM" id="SignalP"/>
    </source>
</evidence>
<organism evidence="2 3">
    <name type="scientific">Fulvivirga sediminis</name>
    <dbReference type="NCBI Taxonomy" id="2803949"/>
    <lineage>
        <taxon>Bacteria</taxon>
        <taxon>Pseudomonadati</taxon>
        <taxon>Bacteroidota</taxon>
        <taxon>Cytophagia</taxon>
        <taxon>Cytophagales</taxon>
        <taxon>Fulvivirgaceae</taxon>
        <taxon>Fulvivirga</taxon>
    </lineage>
</organism>
<evidence type="ECO:0000313" key="3">
    <source>
        <dbReference type="Proteomes" id="UP000659388"/>
    </source>
</evidence>
<protein>
    <recommendedName>
        <fullName evidence="4">DUF4412 domain-containing protein</fullName>
    </recommendedName>
</protein>
<keyword evidence="3" id="KW-1185">Reference proteome</keyword>